<keyword evidence="2" id="KW-0863">Zinc-finger</keyword>
<dbReference type="Proteomes" id="UP000290288">
    <property type="component" value="Unassembled WGS sequence"/>
</dbReference>
<dbReference type="PANTHER" id="PTHR15503">
    <property type="entry name" value="LDOC1 RELATED"/>
    <property type="match status" value="1"/>
</dbReference>
<evidence type="ECO:0000256" key="2">
    <source>
        <dbReference type="PROSITE-ProRule" id="PRU00047"/>
    </source>
</evidence>
<dbReference type="InterPro" id="IPR036875">
    <property type="entry name" value="Znf_CCHC_sf"/>
</dbReference>
<feature type="compositionally biased region" description="Polar residues" evidence="3">
    <location>
        <begin position="1"/>
        <end position="12"/>
    </location>
</feature>
<dbReference type="SMART" id="SM00343">
    <property type="entry name" value="ZnF_C2HC"/>
    <property type="match status" value="1"/>
</dbReference>
<proteinExistence type="predicted"/>
<keyword evidence="2" id="KW-0479">Metal-binding</keyword>
<evidence type="ECO:0000259" key="4">
    <source>
        <dbReference type="PROSITE" id="PS50158"/>
    </source>
</evidence>
<evidence type="ECO:0000313" key="6">
    <source>
        <dbReference type="Proteomes" id="UP000290288"/>
    </source>
</evidence>
<feature type="compositionally biased region" description="Pro residues" evidence="3">
    <location>
        <begin position="266"/>
        <end position="282"/>
    </location>
</feature>
<dbReference type="GO" id="GO:0006397">
    <property type="term" value="P:mRNA processing"/>
    <property type="evidence" value="ECO:0007669"/>
    <property type="project" value="UniProtKB-KW"/>
</dbReference>
<keyword evidence="6" id="KW-1185">Reference proteome</keyword>
<dbReference type="InterPro" id="IPR005162">
    <property type="entry name" value="Retrotrans_gag_dom"/>
</dbReference>
<feature type="domain" description="CCHC-type" evidence="4">
    <location>
        <begin position="252"/>
        <end position="266"/>
    </location>
</feature>
<protein>
    <recommendedName>
        <fullName evidence="4">CCHC-type domain-containing protein</fullName>
    </recommendedName>
</protein>
<sequence>MSTSVNKTTMSNDKGKTGGNKPDQYDGNMDNYREFVNRFNIYADLVKDKYETAEKKILLFLSFLVGEASYWAENWRDSQPKDNTTGATNYGTWPAIFAEFELAYQPTDRLQAAEYEIDRLKQGTMRVSEFITQFKRLARQADYLTKATTANQPNDQADRQLRAKFQKALHPRILATILDQPRANQPKTFAEWCTMALEKEDDWRTKQRAMGSAFQRQARSTNLRTTTTDETPKTISRLTEEQWTKARKEGLCYRCQKKGHLVKDCPLPPPNRAAGPSRPPPFQKKKEDQKPKKNMTGKQVYRRVRSMAKQVSPEELQKFEHYMENGLSDEEEEEATGF</sequence>
<dbReference type="GO" id="GO:0008270">
    <property type="term" value="F:zinc ion binding"/>
    <property type="evidence" value="ECO:0007669"/>
    <property type="project" value="UniProtKB-KW"/>
</dbReference>
<feature type="compositionally biased region" description="Polar residues" evidence="3">
    <location>
        <begin position="214"/>
        <end position="237"/>
    </location>
</feature>
<dbReference type="Pfam" id="PF03732">
    <property type="entry name" value="Retrotrans_gag"/>
    <property type="match status" value="1"/>
</dbReference>
<dbReference type="GO" id="GO:0003676">
    <property type="term" value="F:nucleic acid binding"/>
    <property type="evidence" value="ECO:0007669"/>
    <property type="project" value="InterPro"/>
</dbReference>
<reference evidence="5 6" key="1">
    <citation type="submission" date="2019-01" db="EMBL/GenBank/DDBJ databases">
        <title>Draft genome sequence of Psathyrella aberdarensis IHI B618.</title>
        <authorList>
            <person name="Buettner E."/>
            <person name="Kellner H."/>
        </authorList>
    </citation>
    <scope>NUCLEOTIDE SEQUENCE [LARGE SCALE GENOMIC DNA]</scope>
    <source>
        <strain evidence="5 6">IHI B618</strain>
    </source>
</reference>
<dbReference type="Pfam" id="PF00098">
    <property type="entry name" value="zf-CCHC"/>
    <property type="match status" value="1"/>
</dbReference>
<dbReference type="InterPro" id="IPR032567">
    <property type="entry name" value="RTL1-rel"/>
</dbReference>
<keyword evidence="1" id="KW-0507">mRNA processing</keyword>
<gene>
    <name evidence="5" type="ORF">EST38_g5092</name>
</gene>
<feature type="region of interest" description="Disordered" evidence="3">
    <location>
        <begin position="1"/>
        <end position="27"/>
    </location>
</feature>
<accession>A0A4V1Q441</accession>
<dbReference type="OrthoDB" id="2895259at2759"/>
<name>A0A4V1Q441_9AGAR</name>
<dbReference type="PANTHER" id="PTHR15503:SF22">
    <property type="entry name" value="TRANSPOSON TY3-I GAG POLYPROTEIN"/>
    <property type="match status" value="1"/>
</dbReference>
<evidence type="ECO:0000256" key="3">
    <source>
        <dbReference type="SAM" id="MobiDB-lite"/>
    </source>
</evidence>
<dbReference type="EMBL" id="SDEE01000134">
    <property type="protein sequence ID" value="RXW20768.1"/>
    <property type="molecule type" value="Genomic_DNA"/>
</dbReference>
<feature type="region of interest" description="Disordered" evidence="3">
    <location>
        <begin position="263"/>
        <end position="316"/>
    </location>
</feature>
<dbReference type="AlphaFoldDB" id="A0A4V1Q441"/>
<dbReference type="InterPro" id="IPR001878">
    <property type="entry name" value="Znf_CCHC"/>
</dbReference>
<dbReference type="PROSITE" id="PS50158">
    <property type="entry name" value="ZF_CCHC"/>
    <property type="match status" value="1"/>
</dbReference>
<comment type="caution">
    <text evidence="5">The sequence shown here is derived from an EMBL/GenBank/DDBJ whole genome shotgun (WGS) entry which is preliminary data.</text>
</comment>
<keyword evidence="2" id="KW-0862">Zinc</keyword>
<dbReference type="SUPFAM" id="SSF57756">
    <property type="entry name" value="Retrovirus zinc finger-like domains"/>
    <property type="match status" value="1"/>
</dbReference>
<feature type="region of interest" description="Disordered" evidence="3">
    <location>
        <begin position="212"/>
        <end position="241"/>
    </location>
</feature>
<evidence type="ECO:0000256" key="1">
    <source>
        <dbReference type="ARBA" id="ARBA00022664"/>
    </source>
</evidence>
<dbReference type="Gene3D" id="4.10.60.10">
    <property type="entry name" value="Zinc finger, CCHC-type"/>
    <property type="match status" value="1"/>
</dbReference>
<dbReference type="STRING" id="2316362.A0A4V1Q441"/>
<feature type="compositionally biased region" description="Basic residues" evidence="3">
    <location>
        <begin position="292"/>
        <end position="306"/>
    </location>
</feature>
<evidence type="ECO:0000313" key="5">
    <source>
        <dbReference type="EMBL" id="RXW20768.1"/>
    </source>
</evidence>
<organism evidence="5 6">
    <name type="scientific">Candolleomyces aberdarensis</name>
    <dbReference type="NCBI Taxonomy" id="2316362"/>
    <lineage>
        <taxon>Eukaryota</taxon>
        <taxon>Fungi</taxon>
        <taxon>Dikarya</taxon>
        <taxon>Basidiomycota</taxon>
        <taxon>Agaricomycotina</taxon>
        <taxon>Agaricomycetes</taxon>
        <taxon>Agaricomycetidae</taxon>
        <taxon>Agaricales</taxon>
        <taxon>Agaricineae</taxon>
        <taxon>Psathyrellaceae</taxon>
        <taxon>Candolleomyces</taxon>
    </lineage>
</organism>